<evidence type="ECO:0000256" key="1">
    <source>
        <dbReference type="ARBA" id="ARBA00004141"/>
    </source>
</evidence>
<feature type="transmembrane region" description="Helical" evidence="5">
    <location>
        <begin position="168"/>
        <end position="187"/>
    </location>
</feature>
<dbReference type="InterPro" id="IPR044880">
    <property type="entry name" value="NCX_ion-bd_dom_sf"/>
</dbReference>
<comment type="caution">
    <text evidence="7">The sequence shown here is derived from an EMBL/GenBank/DDBJ whole genome shotgun (WGS) entry which is preliminary data.</text>
</comment>
<feature type="transmembrane region" description="Helical" evidence="5">
    <location>
        <begin position="74"/>
        <end position="95"/>
    </location>
</feature>
<feature type="domain" description="Sodium/calcium exchanger membrane region" evidence="6">
    <location>
        <begin position="168"/>
        <end position="308"/>
    </location>
</feature>
<evidence type="ECO:0000313" key="8">
    <source>
        <dbReference type="Proteomes" id="UP000229916"/>
    </source>
</evidence>
<sequence>MNYLKEILIVILASIVLVKSAGLTIKSLIRLSYFLKLSAFSISFILMAVATTLPENFVGIQAALSGKPELSLGNVIGSNIADLTLIVGIAILVARQIRIRSVIAKRDAFYMLAIAILPLIFLADLTLSRIEAVILIVFYIFYLNRLLHQKSFFQPEKVYIKKSEALKAVILAIGGIVFLIISARFLVNSAINLASYLNIPVVLIGMFLVAVGTSLPELAFGIQSIKKNESELALGDLMGSVVSNSTLVLAVTSLITPIKIQSWQVFEMSAFFLVFILITFNFFIRSDRKLDITEGIILIFIYLIFLMLEFGIEIYA</sequence>
<keyword evidence="3 5" id="KW-1133">Transmembrane helix</keyword>
<evidence type="ECO:0000256" key="4">
    <source>
        <dbReference type="ARBA" id="ARBA00023136"/>
    </source>
</evidence>
<dbReference type="InterPro" id="IPR004837">
    <property type="entry name" value="NaCa_Exmemb"/>
</dbReference>
<feature type="transmembrane region" description="Helical" evidence="5">
    <location>
        <begin position="6"/>
        <end position="25"/>
    </location>
</feature>
<accession>A0A2M7ANY9</accession>
<proteinExistence type="predicted"/>
<comment type="subcellular location">
    <subcellularLocation>
        <location evidence="1">Membrane</location>
        <topology evidence="1">Multi-pass membrane protein</topology>
    </subcellularLocation>
</comment>
<evidence type="ECO:0000256" key="3">
    <source>
        <dbReference type="ARBA" id="ARBA00022989"/>
    </source>
</evidence>
<evidence type="ECO:0000313" key="7">
    <source>
        <dbReference type="EMBL" id="PIU69010.1"/>
    </source>
</evidence>
<keyword evidence="2 5" id="KW-0812">Transmembrane</keyword>
<feature type="transmembrane region" description="Helical" evidence="5">
    <location>
        <begin position="107"/>
        <end position="123"/>
    </location>
</feature>
<protein>
    <recommendedName>
        <fullName evidence="6">Sodium/calcium exchanger membrane region domain-containing protein</fullName>
    </recommendedName>
</protein>
<feature type="transmembrane region" description="Helical" evidence="5">
    <location>
        <begin position="262"/>
        <end position="284"/>
    </location>
</feature>
<dbReference type="GO" id="GO:0005886">
    <property type="term" value="C:plasma membrane"/>
    <property type="evidence" value="ECO:0007669"/>
    <property type="project" value="TreeGrafter"/>
</dbReference>
<reference evidence="8" key="1">
    <citation type="submission" date="2017-09" db="EMBL/GenBank/DDBJ databases">
        <title>Depth-based differentiation of microbial function through sediment-hosted aquifers and enrichment of novel symbionts in the deep terrestrial subsurface.</title>
        <authorList>
            <person name="Probst A.J."/>
            <person name="Ladd B."/>
            <person name="Jarett J.K."/>
            <person name="Geller-Mcgrath D.E."/>
            <person name="Sieber C.M.K."/>
            <person name="Emerson J.B."/>
            <person name="Anantharaman K."/>
            <person name="Thomas B.C."/>
            <person name="Malmstrom R."/>
            <person name="Stieglmeier M."/>
            <person name="Klingl A."/>
            <person name="Woyke T."/>
            <person name="Ryan C.M."/>
            <person name="Banfield J.F."/>
        </authorList>
    </citation>
    <scope>NUCLEOTIDE SEQUENCE [LARGE SCALE GENOMIC DNA]</scope>
</reference>
<evidence type="ECO:0000259" key="6">
    <source>
        <dbReference type="Pfam" id="PF01699"/>
    </source>
</evidence>
<dbReference type="Pfam" id="PF01699">
    <property type="entry name" value="Na_Ca_ex"/>
    <property type="match status" value="2"/>
</dbReference>
<gene>
    <name evidence="7" type="ORF">COS81_01830</name>
</gene>
<dbReference type="EMBL" id="PEWD01000036">
    <property type="protein sequence ID" value="PIU69010.1"/>
    <property type="molecule type" value="Genomic_DNA"/>
</dbReference>
<dbReference type="GO" id="GO:0005262">
    <property type="term" value="F:calcium channel activity"/>
    <property type="evidence" value="ECO:0007669"/>
    <property type="project" value="TreeGrafter"/>
</dbReference>
<dbReference type="GO" id="GO:0008273">
    <property type="term" value="F:calcium, potassium:sodium antiporter activity"/>
    <property type="evidence" value="ECO:0007669"/>
    <property type="project" value="TreeGrafter"/>
</dbReference>
<evidence type="ECO:0000256" key="2">
    <source>
        <dbReference type="ARBA" id="ARBA00022692"/>
    </source>
</evidence>
<feature type="transmembrane region" description="Helical" evidence="5">
    <location>
        <begin position="199"/>
        <end position="220"/>
    </location>
</feature>
<dbReference type="InterPro" id="IPR004481">
    <property type="entry name" value="K/Na/Ca-exchanger"/>
</dbReference>
<keyword evidence="4 5" id="KW-0472">Membrane</keyword>
<name>A0A2M7ANY9_UNCKA</name>
<feature type="transmembrane region" description="Helical" evidence="5">
    <location>
        <begin position="232"/>
        <end position="256"/>
    </location>
</feature>
<evidence type="ECO:0000256" key="5">
    <source>
        <dbReference type="SAM" id="Phobius"/>
    </source>
</evidence>
<dbReference type="PANTHER" id="PTHR10846:SF8">
    <property type="entry name" value="INNER MEMBRANE PROTEIN YRBG"/>
    <property type="match status" value="1"/>
</dbReference>
<feature type="transmembrane region" description="Helical" evidence="5">
    <location>
        <begin position="37"/>
        <end position="54"/>
    </location>
</feature>
<dbReference type="GO" id="GO:0006874">
    <property type="term" value="P:intracellular calcium ion homeostasis"/>
    <property type="evidence" value="ECO:0007669"/>
    <property type="project" value="TreeGrafter"/>
</dbReference>
<feature type="transmembrane region" description="Helical" evidence="5">
    <location>
        <begin position="296"/>
        <end position="315"/>
    </location>
</feature>
<dbReference type="Proteomes" id="UP000229916">
    <property type="component" value="Unassembled WGS sequence"/>
</dbReference>
<feature type="domain" description="Sodium/calcium exchanger membrane region" evidence="6">
    <location>
        <begin position="7"/>
        <end position="143"/>
    </location>
</feature>
<dbReference type="PANTHER" id="PTHR10846">
    <property type="entry name" value="SODIUM/POTASSIUM/CALCIUM EXCHANGER"/>
    <property type="match status" value="1"/>
</dbReference>
<feature type="transmembrane region" description="Helical" evidence="5">
    <location>
        <begin position="129"/>
        <end position="147"/>
    </location>
</feature>
<dbReference type="AlphaFoldDB" id="A0A2M7ANY9"/>
<organism evidence="7 8">
    <name type="scientific">candidate division WWE3 bacterium CG06_land_8_20_14_3_00_42_16</name>
    <dbReference type="NCBI Taxonomy" id="1975083"/>
    <lineage>
        <taxon>Bacteria</taxon>
        <taxon>Katanobacteria</taxon>
    </lineage>
</organism>
<dbReference type="Gene3D" id="1.20.1420.30">
    <property type="entry name" value="NCX, central ion-binding region"/>
    <property type="match status" value="1"/>
</dbReference>